<dbReference type="Pfam" id="PF14327">
    <property type="entry name" value="CSTF2_hinge"/>
    <property type="match status" value="1"/>
</dbReference>
<comment type="caution">
    <text evidence="4">The sequence shown here is derived from an EMBL/GenBank/DDBJ whole genome shotgun (WGS) entry which is preliminary data.</text>
</comment>
<evidence type="ECO:0000256" key="2">
    <source>
        <dbReference type="SAM" id="MobiDB-lite"/>
    </source>
</evidence>
<feature type="region of interest" description="Disordered" evidence="2">
    <location>
        <begin position="298"/>
        <end position="323"/>
    </location>
</feature>
<dbReference type="PROSITE" id="PS50102">
    <property type="entry name" value="RRM"/>
    <property type="match status" value="1"/>
</dbReference>
<protein>
    <recommendedName>
        <fullName evidence="3">RRM domain-containing protein</fullName>
    </recommendedName>
</protein>
<keyword evidence="1" id="KW-0694">RNA-binding</keyword>
<dbReference type="InterPro" id="IPR025742">
    <property type="entry name" value="CSTF2_hinge"/>
</dbReference>
<dbReference type="RefSeq" id="XP_049182664.1">
    <property type="nucleotide sequence ID" value="XM_049323286.1"/>
</dbReference>
<dbReference type="SMART" id="SM00360">
    <property type="entry name" value="RRM"/>
    <property type="match status" value="1"/>
</dbReference>
<dbReference type="PANTHER" id="PTHR45735">
    <property type="entry name" value="CLEAVAGE STIMULATION FACTOR SUBUNIT 2"/>
    <property type="match status" value="1"/>
</dbReference>
<dbReference type="AlphaFoldDB" id="A0AAI9T1J5"/>
<feature type="domain" description="RRM" evidence="3">
    <location>
        <begin position="9"/>
        <end position="91"/>
    </location>
</feature>
<dbReference type="Gene3D" id="3.30.70.330">
    <property type="match status" value="1"/>
</dbReference>
<dbReference type="GO" id="GO:0003729">
    <property type="term" value="F:mRNA binding"/>
    <property type="evidence" value="ECO:0007669"/>
    <property type="project" value="TreeGrafter"/>
</dbReference>
<dbReference type="SUPFAM" id="SSF54928">
    <property type="entry name" value="RNA-binding domain, RBD"/>
    <property type="match status" value="1"/>
</dbReference>
<name>A0AAI9T1J5_9ASCO</name>
<dbReference type="GeneID" id="73377828"/>
<feature type="region of interest" description="Disordered" evidence="2">
    <location>
        <begin position="84"/>
        <end position="175"/>
    </location>
</feature>
<evidence type="ECO:0000313" key="4">
    <source>
        <dbReference type="EMBL" id="KAI3406919.2"/>
    </source>
</evidence>
<accession>A0AAI9T1J5</accession>
<evidence type="ECO:0000256" key="1">
    <source>
        <dbReference type="PROSITE-ProRule" id="PRU00176"/>
    </source>
</evidence>
<dbReference type="GO" id="GO:0005847">
    <property type="term" value="C:mRNA cleavage and polyadenylation specificity factor complex"/>
    <property type="evidence" value="ECO:0007669"/>
    <property type="project" value="TreeGrafter"/>
</dbReference>
<dbReference type="EMBL" id="JAHUZD010000019">
    <property type="protein sequence ID" value="KAI3406919.2"/>
    <property type="molecule type" value="Genomic_DNA"/>
</dbReference>
<keyword evidence="5" id="KW-1185">Reference proteome</keyword>
<dbReference type="CDD" id="cd00590">
    <property type="entry name" value="RRM_SF"/>
    <property type="match status" value="1"/>
</dbReference>
<feature type="compositionally biased region" description="Low complexity" evidence="2">
    <location>
        <begin position="141"/>
        <end position="154"/>
    </location>
</feature>
<gene>
    <name evidence="4" type="ORF">KGF56_000211</name>
</gene>
<organism evidence="4 5">
    <name type="scientific">Candida oxycetoniae</name>
    <dbReference type="NCBI Taxonomy" id="497107"/>
    <lineage>
        <taxon>Eukaryota</taxon>
        <taxon>Fungi</taxon>
        <taxon>Dikarya</taxon>
        <taxon>Ascomycota</taxon>
        <taxon>Saccharomycotina</taxon>
        <taxon>Pichiomycetes</taxon>
        <taxon>Debaryomycetaceae</taxon>
        <taxon>Candida/Lodderomyces clade</taxon>
        <taxon>Candida</taxon>
    </lineage>
</organism>
<evidence type="ECO:0000313" key="5">
    <source>
        <dbReference type="Proteomes" id="UP001202479"/>
    </source>
</evidence>
<dbReference type="PANTHER" id="PTHR45735:SF2">
    <property type="entry name" value="CLEAVAGE STIMULATION FACTOR SUBUNIT 2"/>
    <property type="match status" value="1"/>
</dbReference>
<evidence type="ECO:0000259" key="3">
    <source>
        <dbReference type="PROSITE" id="PS50102"/>
    </source>
</evidence>
<dbReference type="InterPro" id="IPR035979">
    <property type="entry name" value="RBD_domain_sf"/>
</dbReference>
<feature type="compositionally biased region" description="Gly residues" evidence="2">
    <location>
        <begin position="161"/>
        <end position="171"/>
    </location>
</feature>
<proteinExistence type="predicted"/>
<dbReference type="InterPro" id="IPR012677">
    <property type="entry name" value="Nucleotide-bd_a/b_plait_sf"/>
</dbReference>
<sequence length="383" mass="41518">MPPKPITSSILYVGSLPFDWDEDTVKSVVCGSGNIVDVRLGFDYEGKNKGFCFVEYQTPRDAQRAAPLLSSIVIFQPNGTQKRLKIEGSKEGPRTNKAESKKVLNINRTKLPPNVRLPPELSSGGGGGGGGGRYNSPLPPTQMQQQQRMMTPPTFGTPQSMGGGGGGGGVGPNQQMPVRLTQASKNLPHVASLPLEVPDKINEALSKIPPPQLIELIANMKNMLITDPGRVQALLQANTTLAHTTAQVLLMMGFIDSDVIKESAAAAAATSTTPTTSTIAMAQPPYGQQQPMVYNNMSYGQKQQQPPPLQQQQQQQQQQHALHNSKWPHLPIDVQMKLAALPEGEANNCATILSISKAQYDLLTDMNKVQVQQIRERFGQTRL</sequence>
<feature type="compositionally biased region" description="Low complexity" evidence="2">
    <location>
        <begin position="310"/>
        <end position="319"/>
    </location>
</feature>
<dbReference type="InterPro" id="IPR000504">
    <property type="entry name" value="RRM_dom"/>
</dbReference>
<dbReference type="Gene3D" id="1.25.40.630">
    <property type="match status" value="1"/>
</dbReference>
<reference evidence="4" key="1">
    <citation type="journal article" date="2022" name="DNA Res.">
        <title>Genome analysis of five recently described species of the CUG-Ser clade uncovers Candida theae as a new hybrid lineage with pathogenic potential in the Candida parapsilosis species complex.</title>
        <authorList>
            <person name="Mixao V."/>
            <person name="Del Olmo V."/>
            <person name="Hegedusova E."/>
            <person name="Saus E."/>
            <person name="Pryszcz L."/>
            <person name="Cillingova A."/>
            <person name="Nosek J."/>
            <person name="Gabaldon T."/>
        </authorList>
    </citation>
    <scope>NUCLEOTIDE SEQUENCE</scope>
    <source>
        <strain evidence="4">CBS 10844</strain>
    </source>
</reference>
<dbReference type="Pfam" id="PF00076">
    <property type="entry name" value="RRM_1"/>
    <property type="match status" value="1"/>
</dbReference>
<dbReference type="Proteomes" id="UP001202479">
    <property type="component" value="Unassembled WGS sequence"/>
</dbReference>
<feature type="compositionally biased region" description="Basic and acidic residues" evidence="2">
    <location>
        <begin position="84"/>
        <end position="102"/>
    </location>
</feature>
<feature type="compositionally biased region" description="Gly residues" evidence="2">
    <location>
        <begin position="123"/>
        <end position="133"/>
    </location>
</feature>